<evidence type="ECO:0000313" key="12">
    <source>
        <dbReference type="Proteomes" id="UP000198644"/>
    </source>
</evidence>
<dbReference type="Gene3D" id="3.40.50.620">
    <property type="entry name" value="HUPs"/>
    <property type="match status" value="1"/>
</dbReference>
<dbReference type="Gene3D" id="1.20.59.20">
    <property type="match status" value="1"/>
</dbReference>
<keyword evidence="2 8" id="KW-0963">Cytoplasm</keyword>
<evidence type="ECO:0000256" key="2">
    <source>
        <dbReference type="ARBA" id="ARBA00022490"/>
    </source>
</evidence>
<comment type="similarity">
    <text evidence="8">Belongs to the tRNA(Ile)-lysidine synthase family.</text>
</comment>
<keyword evidence="12" id="KW-1185">Reference proteome</keyword>
<evidence type="ECO:0000256" key="8">
    <source>
        <dbReference type="HAMAP-Rule" id="MF_01161"/>
    </source>
</evidence>
<dbReference type="InterPro" id="IPR011063">
    <property type="entry name" value="TilS/TtcA_N"/>
</dbReference>
<evidence type="ECO:0000256" key="1">
    <source>
        <dbReference type="ARBA" id="ARBA00004496"/>
    </source>
</evidence>
<dbReference type="GO" id="GO:0005737">
    <property type="term" value="C:cytoplasm"/>
    <property type="evidence" value="ECO:0007669"/>
    <property type="project" value="UniProtKB-SubCell"/>
</dbReference>
<dbReference type="GO" id="GO:0006400">
    <property type="term" value="P:tRNA modification"/>
    <property type="evidence" value="ECO:0007669"/>
    <property type="project" value="UniProtKB-UniRule"/>
</dbReference>
<dbReference type="InterPro" id="IPR012796">
    <property type="entry name" value="Lysidine-tRNA-synth_C"/>
</dbReference>
<dbReference type="Pfam" id="PF01171">
    <property type="entry name" value="ATP_bind_3"/>
    <property type="match status" value="1"/>
</dbReference>
<evidence type="ECO:0000256" key="7">
    <source>
        <dbReference type="ARBA" id="ARBA00048539"/>
    </source>
</evidence>
<feature type="binding site" evidence="8">
    <location>
        <begin position="34"/>
        <end position="39"/>
    </location>
    <ligand>
        <name>ATP</name>
        <dbReference type="ChEBI" id="CHEBI:30616"/>
    </ligand>
</feature>
<dbReference type="CDD" id="cd01992">
    <property type="entry name" value="TilS_N"/>
    <property type="match status" value="1"/>
</dbReference>
<dbReference type="NCBIfam" id="TIGR02432">
    <property type="entry name" value="lysidine_TilS_N"/>
    <property type="match status" value="1"/>
</dbReference>
<dbReference type="STRING" id="650891.SAMN05216203_0023"/>
<reference evidence="11 12" key="1">
    <citation type="submission" date="2016-10" db="EMBL/GenBank/DDBJ databases">
        <authorList>
            <person name="de Groot N.N."/>
        </authorList>
    </citation>
    <scope>NUCLEOTIDE SEQUENCE [LARGE SCALE GENOMIC DNA]</scope>
    <source>
        <strain evidence="11 12">CGMCC 1.9167</strain>
    </source>
</reference>
<comment type="subcellular location">
    <subcellularLocation>
        <location evidence="1 8">Cytoplasm</location>
    </subcellularLocation>
</comment>
<keyword evidence="5 8" id="KW-0547">Nucleotide-binding</keyword>
<dbReference type="EC" id="6.3.4.19" evidence="8"/>
<feature type="region of interest" description="Disordered" evidence="9">
    <location>
        <begin position="357"/>
        <end position="381"/>
    </location>
</feature>
<comment type="domain">
    <text evidence="8">The N-terminal region contains the highly conserved SGGXDS motif, predicted to be a P-loop motif involved in ATP binding.</text>
</comment>
<name>A0A1I6GFH3_9GAMM</name>
<dbReference type="InterPro" id="IPR012795">
    <property type="entry name" value="tRNA_Ile_lys_synt_N"/>
</dbReference>
<evidence type="ECO:0000256" key="3">
    <source>
        <dbReference type="ARBA" id="ARBA00022598"/>
    </source>
</evidence>
<dbReference type="HAMAP" id="MF_01161">
    <property type="entry name" value="tRNA_Ile_lys_synt"/>
    <property type="match status" value="1"/>
</dbReference>
<proteinExistence type="inferred from homology"/>
<dbReference type="PANTHER" id="PTHR43033">
    <property type="entry name" value="TRNA(ILE)-LYSIDINE SYNTHASE-RELATED"/>
    <property type="match status" value="1"/>
</dbReference>
<dbReference type="SUPFAM" id="SSF52402">
    <property type="entry name" value="Adenine nucleotide alpha hydrolases-like"/>
    <property type="match status" value="1"/>
</dbReference>
<sequence>MTQGGSHRLPEFPPEMLAPLQALEIRGRVRVALSGGLDSTLLLYLARKVFADRVSAIHVNHQLQPAAGAFEAFCRDTCERLGIPLDVATVTLPGSSEGRAGGIETAARHARYRAFAERLEADDVLLMAHHGDDQLETLLFRFLRGSGVKGLSGIPSQRSLGPARLVRPLLGFPRSLLRQQALAAGIRWVEDPSNAGELQDRNFLRHQILPQLVQRWPELGKRLSATAKACGEAAELADALAREQFSRLSDQRGRLQLEGLRLLSRVEVRNLLQWWLGGRLDRTLTDQELDDLLWSAADRKPEIRAGEFALRRFQEHIYRVSPTAPPVFSGVPLLAGQPLRTGGYQVCLRASGAPPVPSPELRVGTRAGGEEIRPRPGGPSRALKKWLQEQGVPPWERAGLPLVWHDDELVAVADLWCHPDWKKPAGASGWWIDLRRECD</sequence>
<keyword evidence="6 8" id="KW-0067">ATP-binding</keyword>
<dbReference type="InterPro" id="IPR015262">
    <property type="entry name" value="tRNA_Ile_lys_synt_subst-bd"/>
</dbReference>
<dbReference type="NCBIfam" id="TIGR02433">
    <property type="entry name" value="lysidine_TilS_C"/>
    <property type="match status" value="1"/>
</dbReference>
<evidence type="ECO:0000256" key="4">
    <source>
        <dbReference type="ARBA" id="ARBA00022694"/>
    </source>
</evidence>
<gene>
    <name evidence="8" type="primary">tilS</name>
    <name evidence="11" type="ORF">SAMN05216203_0023</name>
</gene>
<keyword evidence="4 8" id="KW-0819">tRNA processing</keyword>
<dbReference type="InterPro" id="IPR012094">
    <property type="entry name" value="tRNA_Ile_lys_synt"/>
</dbReference>
<dbReference type="OrthoDB" id="9807403at2"/>
<protein>
    <recommendedName>
        <fullName evidence="8">tRNA(Ile)-lysidine synthase</fullName>
        <ecNumber evidence="8">6.3.4.19</ecNumber>
    </recommendedName>
    <alternativeName>
        <fullName evidence="8">tRNA(Ile)-2-lysyl-cytidine synthase</fullName>
    </alternativeName>
    <alternativeName>
        <fullName evidence="8">tRNA(Ile)-lysidine synthetase</fullName>
    </alternativeName>
</protein>
<dbReference type="SUPFAM" id="SSF82829">
    <property type="entry name" value="MesJ substrate recognition domain-like"/>
    <property type="match status" value="1"/>
</dbReference>
<evidence type="ECO:0000256" key="6">
    <source>
        <dbReference type="ARBA" id="ARBA00022840"/>
    </source>
</evidence>
<evidence type="ECO:0000256" key="5">
    <source>
        <dbReference type="ARBA" id="ARBA00022741"/>
    </source>
</evidence>
<dbReference type="InterPro" id="IPR014729">
    <property type="entry name" value="Rossmann-like_a/b/a_fold"/>
</dbReference>
<evidence type="ECO:0000259" key="10">
    <source>
        <dbReference type="SMART" id="SM00977"/>
    </source>
</evidence>
<organism evidence="11 12">
    <name type="scientific">Marinobacter daqiaonensis</name>
    <dbReference type="NCBI Taxonomy" id="650891"/>
    <lineage>
        <taxon>Bacteria</taxon>
        <taxon>Pseudomonadati</taxon>
        <taxon>Pseudomonadota</taxon>
        <taxon>Gammaproteobacteria</taxon>
        <taxon>Pseudomonadales</taxon>
        <taxon>Marinobacteraceae</taxon>
        <taxon>Marinobacter</taxon>
    </lineage>
</organism>
<evidence type="ECO:0000256" key="9">
    <source>
        <dbReference type="SAM" id="MobiDB-lite"/>
    </source>
</evidence>
<comment type="function">
    <text evidence="8">Ligates lysine onto the cytidine present at position 34 of the AUA codon-specific tRNA(Ile) that contains the anticodon CAU, in an ATP-dependent manner. Cytidine is converted to lysidine, thus changing the amino acid specificity of the tRNA from methionine to isoleucine.</text>
</comment>
<comment type="catalytic activity">
    <reaction evidence="7 8">
        <text>cytidine(34) in tRNA(Ile2) + L-lysine + ATP = lysidine(34) in tRNA(Ile2) + AMP + diphosphate + H(+)</text>
        <dbReference type="Rhea" id="RHEA:43744"/>
        <dbReference type="Rhea" id="RHEA-COMP:10625"/>
        <dbReference type="Rhea" id="RHEA-COMP:10670"/>
        <dbReference type="ChEBI" id="CHEBI:15378"/>
        <dbReference type="ChEBI" id="CHEBI:30616"/>
        <dbReference type="ChEBI" id="CHEBI:32551"/>
        <dbReference type="ChEBI" id="CHEBI:33019"/>
        <dbReference type="ChEBI" id="CHEBI:82748"/>
        <dbReference type="ChEBI" id="CHEBI:83665"/>
        <dbReference type="ChEBI" id="CHEBI:456215"/>
        <dbReference type="EC" id="6.3.4.19"/>
    </reaction>
</comment>
<dbReference type="SMART" id="SM00977">
    <property type="entry name" value="TilS_C"/>
    <property type="match status" value="1"/>
</dbReference>
<dbReference type="Pfam" id="PF09179">
    <property type="entry name" value="TilS"/>
    <property type="match status" value="1"/>
</dbReference>
<keyword evidence="3 8" id="KW-0436">Ligase</keyword>
<dbReference type="RefSeq" id="WP_092008301.1">
    <property type="nucleotide sequence ID" value="NZ_FOYW01000001.1"/>
</dbReference>
<dbReference type="AlphaFoldDB" id="A0A1I6GFH3"/>
<dbReference type="Pfam" id="PF11734">
    <property type="entry name" value="TilS_C"/>
    <property type="match status" value="1"/>
</dbReference>
<dbReference type="GO" id="GO:0005524">
    <property type="term" value="F:ATP binding"/>
    <property type="evidence" value="ECO:0007669"/>
    <property type="project" value="UniProtKB-UniRule"/>
</dbReference>
<dbReference type="SUPFAM" id="SSF56037">
    <property type="entry name" value="PheT/TilS domain"/>
    <property type="match status" value="1"/>
</dbReference>
<dbReference type="GO" id="GO:0032267">
    <property type="term" value="F:tRNA(Ile)-lysidine synthase activity"/>
    <property type="evidence" value="ECO:0007669"/>
    <property type="project" value="UniProtKB-EC"/>
</dbReference>
<dbReference type="PANTHER" id="PTHR43033:SF1">
    <property type="entry name" value="TRNA(ILE)-LYSIDINE SYNTHASE-RELATED"/>
    <property type="match status" value="1"/>
</dbReference>
<dbReference type="EMBL" id="FOYW01000001">
    <property type="protein sequence ID" value="SFR40880.1"/>
    <property type="molecule type" value="Genomic_DNA"/>
</dbReference>
<accession>A0A1I6GFH3</accession>
<evidence type="ECO:0000313" key="11">
    <source>
        <dbReference type="EMBL" id="SFR40880.1"/>
    </source>
</evidence>
<dbReference type="Proteomes" id="UP000198644">
    <property type="component" value="Unassembled WGS sequence"/>
</dbReference>
<feature type="domain" description="Lysidine-tRNA(Ile) synthetase C-terminal" evidence="10">
    <location>
        <begin position="361"/>
        <end position="434"/>
    </location>
</feature>